<dbReference type="Proteomes" id="UP001171606">
    <property type="component" value="Unassembled WGS sequence"/>
</dbReference>
<evidence type="ECO:0000313" key="2">
    <source>
        <dbReference type="Proteomes" id="UP001171606"/>
    </source>
</evidence>
<gene>
    <name evidence="1" type="ORF">QZM52_25455</name>
</gene>
<organism evidence="1 2">
    <name type="scientific">Burkholderia metallica</name>
    <dbReference type="NCBI Taxonomy" id="488729"/>
    <lineage>
        <taxon>Bacteria</taxon>
        <taxon>Pseudomonadati</taxon>
        <taxon>Pseudomonadota</taxon>
        <taxon>Betaproteobacteria</taxon>
        <taxon>Burkholderiales</taxon>
        <taxon>Burkholderiaceae</taxon>
        <taxon>Burkholderia</taxon>
        <taxon>Burkholderia cepacia complex</taxon>
    </lineage>
</organism>
<accession>A0ABT8PI03</accession>
<evidence type="ECO:0000313" key="1">
    <source>
        <dbReference type="EMBL" id="MDN7934639.1"/>
    </source>
</evidence>
<comment type="caution">
    <text evidence="1">The sequence shown here is derived from an EMBL/GenBank/DDBJ whole genome shotgun (WGS) entry which is preliminary data.</text>
</comment>
<keyword evidence="2" id="KW-1185">Reference proteome</keyword>
<dbReference type="EMBL" id="JAUJSQ010000011">
    <property type="protein sequence ID" value="MDN7934639.1"/>
    <property type="molecule type" value="Genomic_DNA"/>
</dbReference>
<dbReference type="RefSeq" id="WP_226244188.1">
    <property type="nucleotide sequence ID" value="NZ_JAIZQJ010000020.1"/>
</dbReference>
<sequence>MAVANSGFTKWAESVETEARRTLGRPDGDVGWLLGAPEDMRECFEDGMNPVEYVKAQIEQPE</sequence>
<name>A0ABT8PI03_9BURK</name>
<evidence type="ECO:0008006" key="3">
    <source>
        <dbReference type="Google" id="ProtNLM"/>
    </source>
</evidence>
<reference evidence="1" key="1">
    <citation type="submission" date="2023-07" db="EMBL/GenBank/DDBJ databases">
        <title>A collection of bacterial strains from the Burkholderia cepacia Research Laboratory and Repository.</title>
        <authorList>
            <person name="Lipuma J."/>
            <person name="Spilker T."/>
            <person name="Caverly L."/>
        </authorList>
    </citation>
    <scope>NUCLEOTIDE SEQUENCE</scope>
    <source>
        <strain evidence="1">AU42020</strain>
    </source>
</reference>
<protein>
    <recommendedName>
        <fullName evidence="3">Antitoxin VbhA domain-containing protein</fullName>
    </recommendedName>
</protein>
<proteinExistence type="predicted"/>